<protein>
    <recommendedName>
        <fullName evidence="3">BTB domain-containing protein</fullName>
    </recommendedName>
</protein>
<dbReference type="Gene3D" id="3.30.710.10">
    <property type="entry name" value="Potassium Channel Kv1.1, Chain A"/>
    <property type="match status" value="1"/>
</dbReference>
<gene>
    <name evidence="1" type="ORF">M408DRAFT_77308</name>
</gene>
<accession>A0A0C3AUC3</accession>
<dbReference type="STRING" id="933852.A0A0C3AUC3"/>
<keyword evidence="2" id="KW-1185">Reference proteome</keyword>
<reference evidence="1 2" key="1">
    <citation type="submission" date="2014-04" db="EMBL/GenBank/DDBJ databases">
        <authorList>
            <consortium name="DOE Joint Genome Institute"/>
            <person name="Kuo A."/>
            <person name="Zuccaro A."/>
            <person name="Kohler A."/>
            <person name="Nagy L.G."/>
            <person name="Floudas D."/>
            <person name="Copeland A."/>
            <person name="Barry K.W."/>
            <person name="Cichocki N."/>
            <person name="Veneault-Fourrey C."/>
            <person name="LaButti K."/>
            <person name="Lindquist E.A."/>
            <person name="Lipzen A."/>
            <person name="Lundell T."/>
            <person name="Morin E."/>
            <person name="Murat C."/>
            <person name="Sun H."/>
            <person name="Tunlid A."/>
            <person name="Henrissat B."/>
            <person name="Grigoriev I.V."/>
            <person name="Hibbett D.S."/>
            <person name="Martin F."/>
            <person name="Nordberg H.P."/>
            <person name="Cantor M.N."/>
            <person name="Hua S.X."/>
        </authorList>
    </citation>
    <scope>NUCLEOTIDE SEQUENCE [LARGE SCALE GENOMIC DNA]</scope>
    <source>
        <strain evidence="1 2">MAFF 305830</strain>
    </source>
</reference>
<dbReference type="Proteomes" id="UP000054097">
    <property type="component" value="Unassembled WGS sequence"/>
</dbReference>
<organism evidence="1 2">
    <name type="scientific">Serendipita vermifera MAFF 305830</name>
    <dbReference type="NCBI Taxonomy" id="933852"/>
    <lineage>
        <taxon>Eukaryota</taxon>
        <taxon>Fungi</taxon>
        <taxon>Dikarya</taxon>
        <taxon>Basidiomycota</taxon>
        <taxon>Agaricomycotina</taxon>
        <taxon>Agaricomycetes</taxon>
        <taxon>Sebacinales</taxon>
        <taxon>Serendipitaceae</taxon>
        <taxon>Serendipita</taxon>
    </lineage>
</organism>
<dbReference type="EMBL" id="KN824334">
    <property type="protein sequence ID" value="KIM23599.1"/>
    <property type="molecule type" value="Genomic_DNA"/>
</dbReference>
<reference evidence="2" key="2">
    <citation type="submission" date="2015-01" db="EMBL/GenBank/DDBJ databases">
        <title>Evolutionary Origins and Diversification of the Mycorrhizal Mutualists.</title>
        <authorList>
            <consortium name="DOE Joint Genome Institute"/>
            <consortium name="Mycorrhizal Genomics Consortium"/>
            <person name="Kohler A."/>
            <person name="Kuo A."/>
            <person name="Nagy L.G."/>
            <person name="Floudas D."/>
            <person name="Copeland A."/>
            <person name="Barry K.W."/>
            <person name="Cichocki N."/>
            <person name="Veneault-Fourrey C."/>
            <person name="LaButti K."/>
            <person name="Lindquist E.A."/>
            <person name="Lipzen A."/>
            <person name="Lundell T."/>
            <person name="Morin E."/>
            <person name="Murat C."/>
            <person name="Riley R."/>
            <person name="Ohm R."/>
            <person name="Sun H."/>
            <person name="Tunlid A."/>
            <person name="Henrissat B."/>
            <person name="Grigoriev I.V."/>
            <person name="Hibbett D.S."/>
            <person name="Martin F."/>
        </authorList>
    </citation>
    <scope>NUCLEOTIDE SEQUENCE [LARGE SCALE GENOMIC DNA]</scope>
    <source>
        <strain evidence="2">MAFF 305830</strain>
    </source>
</reference>
<sequence>MSRDEYTVIVSGERFTFTRDQLQSEPGNYFDTYFFGEFSEAANNARELRLQKEPLLFKIIQAHLRGYAPLPLPKSYVPYMTDAAALQNLLVDADFFGLQVLKELVQEEIERANGRLLVNNSCEYRLAVSLNIKGVKNDGIRLTFS</sequence>
<dbReference type="InterPro" id="IPR011333">
    <property type="entry name" value="SKP1/BTB/POZ_sf"/>
</dbReference>
<evidence type="ECO:0000313" key="2">
    <source>
        <dbReference type="Proteomes" id="UP000054097"/>
    </source>
</evidence>
<dbReference type="OrthoDB" id="2370221at2759"/>
<dbReference type="SUPFAM" id="SSF54695">
    <property type="entry name" value="POZ domain"/>
    <property type="match status" value="1"/>
</dbReference>
<dbReference type="AlphaFoldDB" id="A0A0C3AUC3"/>
<name>A0A0C3AUC3_SERVB</name>
<dbReference type="HOGENOM" id="CLU_138721_1_0_1"/>
<evidence type="ECO:0000313" key="1">
    <source>
        <dbReference type="EMBL" id="KIM23599.1"/>
    </source>
</evidence>
<proteinExistence type="predicted"/>
<evidence type="ECO:0008006" key="3">
    <source>
        <dbReference type="Google" id="ProtNLM"/>
    </source>
</evidence>